<dbReference type="SMART" id="SM00173">
    <property type="entry name" value="RAS"/>
    <property type="match status" value="1"/>
</dbReference>
<dbReference type="PROSITE" id="PS51421">
    <property type="entry name" value="RAS"/>
    <property type="match status" value="1"/>
</dbReference>
<dbReference type="GO" id="GO:0005886">
    <property type="term" value="C:plasma membrane"/>
    <property type="evidence" value="ECO:0007669"/>
    <property type="project" value="UniProtKB-SubCell"/>
</dbReference>
<comment type="similarity">
    <text evidence="2">Belongs to the small GTPase superfamily. Ras family.</text>
</comment>
<keyword evidence="6" id="KW-0547">Nucleotide-binding</keyword>
<sequence>MATTNKSTPIYRLIMVGSGGVGKSALTLQYMYDEFVVDYEPTKADSYRKAIMLDGEEVQIDILDTAGQEHYAAIRDTYIRSGEGFLLVFDVTDAESFSDLNELYEQILRVKSTGANIPAILVGNKIDLADKRNVTVEEAEQTARNWSIKYIETSAKTKQNVDKVFCELMRIVRPFKNAIKDADTDLINPVIDKEKPTNCCSDQEESNQQENNQHDDEEEDEHNTPINEEEYDTEARDAVDPTNPLDEDSVEAAQNVTQEQVFGELSDLSEDEDGIRRKKQDDNNLNGSQEGHEGDEDELIEEQEEEEQIMVDTPQVTCDLGRDIHLVKLPSFMKVEPKPFDLQYFNEEIRDEDDEESKARKKLRLENTIRWRYNTNENGETIRESNTRLVRWSDGSLSLHVGKEIFDVSKANIQSDHNHLFVRHQKSMQAQAVFRTKLSFRQHSNDSLAHLKLKFASKANPAPKVRVLSNIKAPIINSIDMRKKEEQRMKAEERRRNQQLRQRERAAYRDRKMSASYLEDRDEDEEENEQESLNAIKKNVKKKKLQGGYQAEDTSEDEDDDDPDEKSNRSRPSTSTKHRKVASSDEDNSSNEQPTKRKRVQSAGDDDEEEQESD</sequence>
<evidence type="ECO:0000313" key="13">
    <source>
        <dbReference type="EMBL" id="CAF3931146.1"/>
    </source>
</evidence>
<keyword evidence="4" id="KW-1003">Cell membrane</keyword>
<comment type="subcellular location">
    <subcellularLocation>
        <location evidence="1">Cell membrane</location>
        <topology evidence="1">Lipid-anchor</topology>
        <orientation evidence="1">Cytoplasmic side</orientation>
    </subcellularLocation>
</comment>
<dbReference type="GO" id="GO:0006368">
    <property type="term" value="P:transcription elongation by RNA polymerase II"/>
    <property type="evidence" value="ECO:0007669"/>
    <property type="project" value="InterPro"/>
</dbReference>
<keyword evidence="7" id="KW-0378">Hydrolase</keyword>
<dbReference type="EMBL" id="CAJOBE010004424">
    <property type="protein sequence ID" value="CAF3931146.1"/>
    <property type="molecule type" value="Genomic_DNA"/>
</dbReference>
<dbReference type="AlphaFoldDB" id="A0A819JBZ3"/>
<reference evidence="13" key="1">
    <citation type="submission" date="2021-02" db="EMBL/GenBank/DDBJ databases">
        <authorList>
            <person name="Nowell W R."/>
        </authorList>
    </citation>
    <scope>NUCLEOTIDE SEQUENCE</scope>
</reference>
<evidence type="ECO:0000256" key="5">
    <source>
        <dbReference type="ARBA" id="ARBA00022481"/>
    </source>
</evidence>
<evidence type="ECO:0000256" key="11">
    <source>
        <dbReference type="ARBA" id="ARBA00023289"/>
    </source>
</evidence>
<comment type="caution">
    <text evidence="13">The sequence shown here is derived from an EMBL/GenBank/DDBJ whole genome shotgun (WGS) entry which is preliminary data.</text>
</comment>
<dbReference type="FunFam" id="3.40.50.300:FF:000203">
    <property type="entry name" value="Putative ras-related protein ral-a"/>
    <property type="match status" value="1"/>
</dbReference>
<dbReference type="EC" id="3.6.5.2" evidence="3"/>
<evidence type="ECO:0000256" key="1">
    <source>
        <dbReference type="ARBA" id="ARBA00004342"/>
    </source>
</evidence>
<evidence type="ECO:0000256" key="6">
    <source>
        <dbReference type="ARBA" id="ARBA00022741"/>
    </source>
</evidence>
<dbReference type="InterPro" id="IPR007149">
    <property type="entry name" value="Leo1"/>
</dbReference>
<keyword evidence="11" id="KW-0636">Prenylation</keyword>
<accession>A0A819JBZ3</accession>
<gene>
    <name evidence="13" type="ORF">FNK824_LOCUS22151</name>
</gene>
<dbReference type="SUPFAM" id="SSF52540">
    <property type="entry name" value="P-loop containing nucleoside triphosphate hydrolases"/>
    <property type="match status" value="1"/>
</dbReference>
<dbReference type="GO" id="GO:0005525">
    <property type="term" value="F:GTP binding"/>
    <property type="evidence" value="ECO:0007669"/>
    <property type="project" value="UniProtKB-KW"/>
</dbReference>
<dbReference type="GO" id="GO:0032968">
    <property type="term" value="P:positive regulation of transcription elongation by RNA polymerase II"/>
    <property type="evidence" value="ECO:0007669"/>
    <property type="project" value="TreeGrafter"/>
</dbReference>
<evidence type="ECO:0000256" key="8">
    <source>
        <dbReference type="ARBA" id="ARBA00023134"/>
    </source>
</evidence>
<feature type="compositionally biased region" description="Acidic residues" evidence="12">
    <location>
        <begin position="215"/>
        <end position="232"/>
    </location>
</feature>
<dbReference type="GO" id="GO:1990269">
    <property type="term" value="F:RNA polymerase II C-terminal domain phosphoserine binding"/>
    <property type="evidence" value="ECO:0007669"/>
    <property type="project" value="TreeGrafter"/>
</dbReference>
<dbReference type="PROSITE" id="PS51420">
    <property type="entry name" value="RHO"/>
    <property type="match status" value="1"/>
</dbReference>
<feature type="region of interest" description="Disordered" evidence="12">
    <location>
        <begin position="482"/>
        <end position="614"/>
    </location>
</feature>
<evidence type="ECO:0000256" key="12">
    <source>
        <dbReference type="SAM" id="MobiDB-lite"/>
    </source>
</evidence>
<evidence type="ECO:0000256" key="10">
    <source>
        <dbReference type="ARBA" id="ARBA00023288"/>
    </source>
</evidence>
<evidence type="ECO:0000256" key="9">
    <source>
        <dbReference type="ARBA" id="ARBA00023136"/>
    </source>
</evidence>
<dbReference type="Gene3D" id="3.40.50.300">
    <property type="entry name" value="P-loop containing nucleotide triphosphate hydrolases"/>
    <property type="match status" value="1"/>
</dbReference>
<dbReference type="SMART" id="SM00175">
    <property type="entry name" value="RAB"/>
    <property type="match status" value="1"/>
</dbReference>
<feature type="compositionally biased region" description="Acidic residues" evidence="12">
    <location>
        <begin position="604"/>
        <end position="614"/>
    </location>
</feature>
<proteinExistence type="inferred from homology"/>
<dbReference type="GO" id="GO:0003925">
    <property type="term" value="F:G protein activity"/>
    <property type="evidence" value="ECO:0007669"/>
    <property type="project" value="UniProtKB-EC"/>
</dbReference>
<evidence type="ECO:0000256" key="4">
    <source>
        <dbReference type="ARBA" id="ARBA00022475"/>
    </source>
</evidence>
<dbReference type="Pfam" id="PF00071">
    <property type="entry name" value="Ras"/>
    <property type="match status" value="1"/>
</dbReference>
<feature type="compositionally biased region" description="Acidic residues" evidence="12">
    <location>
        <begin position="520"/>
        <end position="530"/>
    </location>
</feature>
<dbReference type="Pfam" id="PF04004">
    <property type="entry name" value="Leo1"/>
    <property type="match status" value="1"/>
</dbReference>
<dbReference type="InterPro" id="IPR005225">
    <property type="entry name" value="Small_GTP-bd"/>
</dbReference>
<keyword evidence="10" id="KW-0449">Lipoprotein</keyword>
<dbReference type="InterPro" id="IPR001806">
    <property type="entry name" value="Small_GTPase"/>
</dbReference>
<dbReference type="SMART" id="SM00174">
    <property type="entry name" value="RHO"/>
    <property type="match status" value="1"/>
</dbReference>
<dbReference type="CDD" id="cd04139">
    <property type="entry name" value="RalA_RalB"/>
    <property type="match status" value="1"/>
</dbReference>
<organism evidence="13 14">
    <name type="scientific">Rotaria sordida</name>
    <dbReference type="NCBI Taxonomy" id="392033"/>
    <lineage>
        <taxon>Eukaryota</taxon>
        <taxon>Metazoa</taxon>
        <taxon>Spiralia</taxon>
        <taxon>Gnathifera</taxon>
        <taxon>Rotifera</taxon>
        <taxon>Eurotatoria</taxon>
        <taxon>Bdelloidea</taxon>
        <taxon>Philodinida</taxon>
        <taxon>Philodinidae</taxon>
        <taxon>Rotaria</taxon>
    </lineage>
</organism>
<name>A0A819JBZ3_9BILA</name>
<keyword evidence="8" id="KW-0342">GTP-binding</keyword>
<evidence type="ECO:0000256" key="2">
    <source>
        <dbReference type="ARBA" id="ARBA00008344"/>
    </source>
</evidence>
<dbReference type="NCBIfam" id="TIGR00231">
    <property type="entry name" value="small_GTP"/>
    <property type="match status" value="1"/>
</dbReference>
<keyword evidence="5" id="KW-0488">Methylation</keyword>
<dbReference type="GO" id="GO:0016593">
    <property type="term" value="C:Cdc73/Paf1 complex"/>
    <property type="evidence" value="ECO:0007669"/>
    <property type="project" value="InterPro"/>
</dbReference>
<keyword evidence="9" id="KW-0472">Membrane</keyword>
<feature type="compositionally biased region" description="Basic and acidic residues" evidence="12">
    <location>
        <begin position="482"/>
        <end position="513"/>
    </location>
</feature>
<evidence type="ECO:0000313" key="14">
    <source>
        <dbReference type="Proteomes" id="UP000663874"/>
    </source>
</evidence>
<evidence type="ECO:0000256" key="3">
    <source>
        <dbReference type="ARBA" id="ARBA00011984"/>
    </source>
</evidence>
<feature type="compositionally biased region" description="Acidic residues" evidence="12">
    <location>
        <begin position="553"/>
        <end position="564"/>
    </location>
</feature>
<feature type="region of interest" description="Disordered" evidence="12">
    <location>
        <begin position="192"/>
        <end position="300"/>
    </location>
</feature>
<dbReference type="PRINTS" id="PR00449">
    <property type="entry name" value="RASTRNSFRMNG"/>
</dbReference>
<dbReference type="Proteomes" id="UP000663874">
    <property type="component" value="Unassembled WGS sequence"/>
</dbReference>
<dbReference type="InterPro" id="IPR027417">
    <property type="entry name" value="P-loop_NTPase"/>
</dbReference>
<dbReference type="PANTHER" id="PTHR23146:SF0">
    <property type="entry name" value="RNA POLYMERASE-ASSOCIATED PROTEIN LEO1"/>
    <property type="match status" value="1"/>
</dbReference>
<dbReference type="PROSITE" id="PS51419">
    <property type="entry name" value="RAB"/>
    <property type="match status" value="1"/>
</dbReference>
<evidence type="ECO:0000256" key="7">
    <source>
        <dbReference type="ARBA" id="ARBA00022801"/>
    </source>
</evidence>
<dbReference type="SMART" id="SM00176">
    <property type="entry name" value="RAN"/>
    <property type="match status" value="1"/>
</dbReference>
<dbReference type="PANTHER" id="PTHR23146">
    <property type="entry name" value="LEO1 PROTEIN"/>
    <property type="match status" value="1"/>
</dbReference>
<protein>
    <recommendedName>
        <fullName evidence="3">small monomeric GTPase</fullName>
        <ecNumber evidence="3">3.6.5.2</ecNumber>
    </recommendedName>
</protein>